<organism evidence="3 4">
    <name type="scientific">Gordonia paraffinivorans</name>
    <dbReference type="NCBI Taxonomy" id="175628"/>
    <lineage>
        <taxon>Bacteria</taxon>
        <taxon>Bacillati</taxon>
        <taxon>Actinomycetota</taxon>
        <taxon>Actinomycetes</taxon>
        <taxon>Mycobacteriales</taxon>
        <taxon>Gordoniaceae</taxon>
        <taxon>Gordonia</taxon>
    </lineage>
</organism>
<comment type="caution">
    <text evidence="3">The sequence shown here is derived from an EMBL/GenBank/DDBJ whole genome shotgun (WGS) entry which is preliminary data.</text>
</comment>
<feature type="transmembrane region" description="Helical" evidence="2">
    <location>
        <begin position="235"/>
        <end position="254"/>
    </location>
</feature>
<dbReference type="AlphaFoldDB" id="A0ABD7V4T4"/>
<evidence type="ECO:0008006" key="5">
    <source>
        <dbReference type="Google" id="ProtNLM"/>
    </source>
</evidence>
<name>A0ABD7V4T4_9ACTN</name>
<feature type="transmembrane region" description="Helical" evidence="2">
    <location>
        <begin position="41"/>
        <end position="64"/>
    </location>
</feature>
<feature type="region of interest" description="Disordered" evidence="1">
    <location>
        <begin position="184"/>
        <end position="205"/>
    </location>
</feature>
<gene>
    <name evidence="3" type="ORF">NCTC8139_02946</name>
</gene>
<reference evidence="3 4" key="1">
    <citation type="submission" date="2019-02" db="EMBL/GenBank/DDBJ databases">
        <authorList>
            <consortium name="Pathogen Informatics"/>
        </authorList>
    </citation>
    <scope>NUCLEOTIDE SEQUENCE [LARGE SCALE GENOMIC DNA]</scope>
    <source>
        <strain evidence="3 4">3012STDY6756503</strain>
    </source>
</reference>
<feature type="transmembrane region" description="Helical" evidence="2">
    <location>
        <begin position="260"/>
        <end position="279"/>
    </location>
</feature>
<feature type="transmembrane region" description="Helical" evidence="2">
    <location>
        <begin position="70"/>
        <end position="94"/>
    </location>
</feature>
<dbReference type="Proteomes" id="UP000360750">
    <property type="component" value="Unassembled WGS sequence"/>
</dbReference>
<accession>A0ABD7V4T4</accession>
<evidence type="ECO:0000256" key="2">
    <source>
        <dbReference type="SAM" id="Phobius"/>
    </source>
</evidence>
<feature type="region of interest" description="Disordered" evidence="1">
    <location>
        <begin position="1"/>
        <end position="20"/>
    </location>
</feature>
<evidence type="ECO:0000313" key="4">
    <source>
        <dbReference type="Proteomes" id="UP000360750"/>
    </source>
</evidence>
<protein>
    <recommendedName>
        <fullName evidence="5">YcxB-like protein domain-containing protein</fullName>
    </recommendedName>
</protein>
<evidence type="ECO:0000313" key="3">
    <source>
        <dbReference type="EMBL" id="VFA89383.1"/>
    </source>
</evidence>
<proteinExistence type="predicted"/>
<keyword evidence="2" id="KW-0472">Membrane</keyword>
<evidence type="ECO:0000256" key="1">
    <source>
        <dbReference type="SAM" id="MobiDB-lite"/>
    </source>
</evidence>
<sequence>MNESPQPTGSAAGRPGTRTTAVATRDITNRMGRTYYLDQPLVWLMLIPAIVIVPTASLVFDAIGEPLSKVLLTLALGVLGGLALAGLFTWGFLYRAAAREWAQKIPEGTPMTAEFRPDEISAGWAGNVSTVPVDGIRWVRYRDRTATFTVAGFGTRLIIPDELMPPEIRDDLLKRYEGRRPFSRRPLSATVSAESAGPPPPMTRRVDHVDDASRVEYIADEGLADRLRRSMLRPFTLGLFYLACLVPLVALLTVEAYAMAALPGAAIVTMSLLFFTPFFGRWWLRRTAPPGTPVSAEYGPDRIRLRLGTYDRTLDRASIRRVRRLGTSLRVTSRTSTDVLLIPDELLTPEIATGLLEEFGRPPWWRRLVDALRRRLRASG</sequence>
<dbReference type="EMBL" id="CAACYD010000007">
    <property type="protein sequence ID" value="VFA89383.1"/>
    <property type="molecule type" value="Genomic_DNA"/>
</dbReference>
<keyword evidence="2" id="KW-1133">Transmembrane helix</keyword>
<keyword evidence="2" id="KW-0812">Transmembrane</keyword>